<dbReference type="Gene3D" id="3.40.50.300">
    <property type="entry name" value="P-loop containing nucleotide triphosphate hydrolases"/>
    <property type="match status" value="2"/>
</dbReference>
<evidence type="ECO:0000256" key="4">
    <source>
        <dbReference type="ARBA" id="ARBA00022741"/>
    </source>
</evidence>
<evidence type="ECO:0000256" key="1">
    <source>
        <dbReference type="ARBA" id="ARBA00004370"/>
    </source>
</evidence>
<evidence type="ECO:0000256" key="7">
    <source>
        <dbReference type="ARBA" id="ARBA00023136"/>
    </source>
</evidence>
<dbReference type="SMART" id="SM00382">
    <property type="entry name" value="AAA"/>
    <property type="match status" value="2"/>
</dbReference>
<accession>A0A8H4IVW9</accession>
<evidence type="ECO:0000256" key="6">
    <source>
        <dbReference type="ARBA" id="ARBA00022989"/>
    </source>
</evidence>
<protein>
    <submittedName>
        <fullName evidence="10">ABC multidrug transporter</fullName>
    </submittedName>
</protein>
<dbReference type="Proteomes" id="UP000572817">
    <property type="component" value="Unassembled WGS sequence"/>
</dbReference>
<evidence type="ECO:0000259" key="9">
    <source>
        <dbReference type="PROSITE" id="PS50929"/>
    </source>
</evidence>
<dbReference type="Gene3D" id="1.20.1560.10">
    <property type="entry name" value="ABC transporter type 1, transmembrane domain"/>
    <property type="match status" value="2"/>
</dbReference>
<dbReference type="InterPro" id="IPR011527">
    <property type="entry name" value="ABC1_TM_dom"/>
</dbReference>
<dbReference type="SUPFAM" id="SSF90123">
    <property type="entry name" value="ABC transporter transmembrane region"/>
    <property type="match status" value="1"/>
</dbReference>
<proteinExistence type="predicted"/>
<dbReference type="EMBL" id="WWBZ02000022">
    <property type="protein sequence ID" value="KAF4308162.1"/>
    <property type="molecule type" value="Genomic_DNA"/>
</dbReference>
<dbReference type="InterPro" id="IPR003593">
    <property type="entry name" value="AAA+_ATPase"/>
</dbReference>
<keyword evidence="6" id="KW-1133">Transmembrane helix</keyword>
<dbReference type="Pfam" id="PF00005">
    <property type="entry name" value="ABC_tran"/>
    <property type="match status" value="1"/>
</dbReference>
<keyword evidence="4" id="KW-0547">Nucleotide-binding</keyword>
<gene>
    <name evidence="10" type="ORF">GTA08_BOTSDO03714</name>
</gene>
<evidence type="ECO:0000259" key="8">
    <source>
        <dbReference type="PROSITE" id="PS50893"/>
    </source>
</evidence>
<dbReference type="OrthoDB" id="6500128at2759"/>
<keyword evidence="7" id="KW-0472">Membrane</keyword>
<dbReference type="SUPFAM" id="SSF52540">
    <property type="entry name" value="P-loop containing nucleoside triphosphate hydrolases"/>
    <property type="match status" value="2"/>
</dbReference>
<sequence>MATFAGIAVKTDDTLTIPKAFTSFSLLTMLTGPLNTFLKLVPFIAGAVGSCNRVQIYLNSAERKDLRVAQADARQHGDDEHHHIATVAGKSRWQNSAENALDISERGIPRNAFTLLLGPVGCGKSTLLKALLGELSKFRGEMHTSFSGVAFCAQSPWIPNGGMRDIVVGDCAFDGPWYRSVIEACALDEDMRQWSEGDGPTAGSKGRSFSGGQKQRLAIAKAVYSGKEFLVFDDVFSGLDAATEDKVFCRLLGQNGLLRRARMSVLAAASTARRAPYADQVNLLSENGQMIEEENSNKHGRRIDMPSNAGTLMSFFTEVDSGETVNRFSQDLQYIDMELPGASIGVAFSVSVSIAQCIMMAISSKYVAATFPLLAVIFYLLQHFYLRTSRQLRLLEIEHKAPLDTQMTETLEGLPTIRAFGREKRAREKIGKSSLAASLFRMLDIDERAITIDGLDISQTPPELLRSKLFAVPQETCILSGTVRFNVDPNSSFGDAAIIQALEQVGLWPTLERRGGLDAEVDDAFFSQGQCRLLGCARAALRKSQILVLDETTSSLDEEASGIVADLVRTRFSGWTVIAIAHKLSTVRGFDKIAVLNNGSLVDFDSPDALLERQSLFKELFTIGAE</sequence>
<evidence type="ECO:0000256" key="3">
    <source>
        <dbReference type="ARBA" id="ARBA00022692"/>
    </source>
</evidence>
<keyword evidence="11" id="KW-1185">Reference proteome</keyword>
<keyword evidence="3" id="KW-0812">Transmembrane</keyword>
<dbReference type="PANTHER" id="PTHR24223">
    <property type="entry name" value="ATP-BINDING CASSETTE SUB-FAMILY C"/>
    <property type="match status" value="1"/>
</dbReference>
<dbReference type="AlphaFoldDB" id="A0A8H4IVW9"/>
<comment type="caution">
    <text evidence="10">The sequence shown here is derived from an EMBL/GenBank/DDBJ whole genome shotgun (WGS) entry which is preliminary data.</text>
</comment>
<dbReference type="PROSITE" id="PS00211">
    <property type="entry name" value="ABC_TRANSPORTER_1"/>
    <property type="match status" value="1"/>
</dbReference>
<dbReference type="InterPro" id="IPR017871">
    <property type="entry name" value="ABC_transporter-like_CS"/>
</dbReference>
<feature type="domain" description="ABC transporter" evidence="8">
    <location>
        <begin position="392"/>
        <end position="623"/>
    </location>
</feature>
<dbReference type="InterPro" id="IPR027417">
    <property type="entry name" value="P-loop_NTPase"/>
</dbReference>
<reference evidence="10" key="1">
    <citation type="submission" date="2020-04" db="EMBL/GenBank/DDBJ databases">
        <title>Genome Assembly and Annotation of Botryosphaeria dothidea sdau 11-99, a Latent Pathogen of Apple Fruit Ring Rot in China.</title>
        <authorList>
            <person name="Yu C."/>
            <person name="Diao Y."/>
            <person name="Lu Q."/>
            <person name="Zhao J."/>
            <person name="Cui S."/>
            <person name="Peng C."/>
            <person name="He B."/>
            <person name="Liu H."/>
        </authorList>
    </citation>
    <scope>NUCLEOTIDE SEQUENCE [LARGE SCALE GENOMIC DNA]</scope>
    <source>
        <strain evidence="10">Sdau11-99</strain>
    </source>
</reference>
<dbReference type="GO" id="GO:0016887">
    <property type="term" value="F:ATP hydrolysis activity"/>
    <property type="evidence" value="ECO:0007669"/>
    <property type="project" value="InterPro"/>
</dbReference>
<keyword evidence="2" id="KW-0813">Transport</keyword>
<evidence type="ECO:0000256" key="5">
    <source>
        <dbReference type="ARBA" id="ARBA00022840"/>
    </source>
</evidence>
<dbReference type="InterPro" id="IPR003439">
    <property type="entry name" value="ABC_transporter-like_ATP-bd"/>
</dbReference>
<dbReference type="PROSITE" id="PS50893">
    <property type="entry name" value="ABC_TRANSPORTER_2"/>
    <property type="match status" value="2"/>
</dbReference>
<name>A0A8H4IVW9_9PEZI</name>
<dbReference type="Pfam" id="PF00664">
    <property type="entry name" value="ABC_membrane"/>
    <property type="match status" value="1"/>
</dbReference>
<dbReference type="PANTHER" id="PTHR24223:SF269">
    <property type="entry name" value="ABC MULTIDRUG TRANSPORTER (EUROFUNG)-RELATED"/>
    <property type="match status" value="1"/>
</dbReference>
<dbReference type="InterPro" id="IPR036640">
    <property type="entry name" value="ABC1_TM_sf"/>
</dbReference>
<dbReference type="GO" id="GO:0005524">
    <property type="term" value="F:ATP binding"/>
    <property type="evidence" value="ECO:0007669"/>
    <property type="project" value="UniProtKB-KW"/>
</dbReference>
<dbReference type="PROSITE" id="PS50929">
    <property type="entry name" value="ABC_TM1F"/>
    <property type="match status" value="1"/>
</dbReference>
<evidence type="ECO:0000313" key="10">
    <source>
        <dbReference type="EMBL" id="KAF4308162.1"/>
    </source>
</evidence>
<feature type="domain" description="ABC transmembrane type-1" evidence="9">
    <location>
        <begin position="313"/>
        <end position="434"/>
    </location>
</feature>
<dbReference type="GO" id="GO:0016020">
    <property type="term" value="C:membrane"/>
    <property type="evidence" value="ECO:0007669"/>
    <property type="project" value="UniProtKB-SubCell"/>
</dbReference>
<feature type="domain" description="ABC transporter" evidence="8">
    <location>
        <begin position="82"/>
        <end position="311"/>
    </location>
</feature>
<dbReference type="GO" id="GO:0140359">
    <property type="term" value="F:ABC-type transporter activity"/>
    <property type="evidence" value="ECO:0007669"/>
    <property type="project" value="InterPro"/>
</dbReference>
<dbReference type="InterPro" id="IPR050173">
    <property type="entry name" value="ABC_transporter_C-like"/>
</dbReference>
<keyword evidence="5" id="KW-0067">ATP-binding</keyword>
<evidence type="ECO:0000256" key="2">
    <source>
        <dbReference type="ARBA" id="ARBA00022448"/>
    </source>
</evidence>
<comment type="subcellular location">
    <subcellularLocation>
        <location evidence="1">Membrane</location>
    </subcellularLocation>
</comment>
<organism evidence="10 11">
    <name type="scientific">Botryosphaeria dothidea</name>
    <dbReference type="NCBI Taxonomy" id="55169"/>
    <lineage>
        <taxon>Eukaryota</taxon>
        <taxon>Fungi</taxon>
        <taxon>Dikarya</taxon>
        <taxon>Ascomycota</taxon>
        <taxon>Pezizomycotina</taxon>
        <taxon>Dothideomycetes</taxon>
        <taxon>Dothideomycetes incertae sedis</taxon>
        <taxon>Botryosphaeriales</taxon>
        <taxon>Botryosphaeriaceae</taxon>
        <taxon>Botryosphaeria</taxon>
    </lineage>
</organism>
<evidence type="ECO:0000313" key="11">
    <source>
        <dbReference type="Proteomes" id="UP000572817"/>
    </source>
</evidence>